<dbReference type="PANTHER" id="PTHR11439">
    <property type="entry name" value="GAG-POL-RELATED RETROTRANSPOSON"/>
    <property type="match status" value="1"/>
</dbReference>
<dbReference type="CDD" id="cd09272">
    <property type="entry name" value="RNase_HI_RT_Ty1"/>
    <property type="match status" value="1"/>
</dbReference>
<dbReference type="STRING" id="3821.A0A151RE34"/>
<keyword evidence="2" id="KW-1185">Reference proteome</keyword>
<dbReference type="PANTHER" id="PTHR11439:SF463">
    <property type="entry name" value="REVERSE TRANSCRIPTASE TY1_COPIA-TYPE DOMAIN-CONTAINING PROTEIN"/>
    <property type="match status" value="1"/>
</dbReference>
<accession>A0A151RE34</accession>
<evidence type="ECO:0000313" key="2">
    <source>
        <dbReference type="Proteomes" id="UP000075243"/>
    </source>
</evidence>
<dbReference type="Proteomes" id="UP000075243">
    <property type="component" value="Unassembled WGS sequence"/>
</dbReference>
<proteinExistence type="predicted"/>
<name>A0A151RE34_CAJCA</name>
<dbReference type="AlphaFoldDB" id="A0A151RE34"/>
<sequence length="145" mass="16559">MFYLRATINLGPNLISWWSCKQTMVSRSSTDVEYLSLFAATVYILWIQTLLKELSVSHQITIVLCDNLSVVHLAHNSVLHAKSGQMELDMFFVRDKILAKKLLVRHIPGQDQWANLLTKLLSPTRFSFIKTKLNVVDLPLVSHPP</sequence>
<dbReference type="EMBL" id="KQ483817">
    <property type="protein sequence ID" value="KYP40739.1"/>
    <property type="molecule type" value="Genomic_DNA"/>
</dbReference>
<organism evidence="1 2">
    <name type="scientific">Cajanus cajan</name>
    <name type="common">Pigeon pea</name>
    <name type="synonym">Cajanus indicus</name>
    <dbReference type="NCBI Taxonomy" id="3821"/>
    <lineage>
        <taxon>Eukaryota</taxon>
        <taxon>Viridiplantae</taxon>
        <taxon>Streptophyta</taxon>
        <taxon>Embryophyta</taxon>
        <taxon>Tracheophyta</taxon>
        <taxon>Spermatophyta</taxon>
        <taxon>Magnoliopsida</taxon>
        <taxon>eudicotyledons</taxon>
        <taxon>Gunneridae</taxon>
        <taxon>Pentapetalae</taxon>
        <taxon>rosids</taxon>
        <taxon>fabids</taxon>
        <taxon>Fabales</taxon>
        <taxon>Fabaceae</taxon>
        <taxon>Papilionoideae</taxon>
        <taxon>50 kb inversion clade</taxon>
        <taxon>NPAAA clade</taxon>
        <taxon>indigoferoid/millettioid clade</taxon>
        <taxon>Phaseoleae</taxon>
        <taxon>Cajanus</taxon>
    </lineage>
</organism>
<evidence type="ECO:0000313" key="1">
    <source>
        <dbReference type="EMBL" id="KYP40739.1"/>
    </source>
</evidence>
<reference evidence="1" key="1">
    <citation type="journal article" date="2012" name="Nat. Biotechnol.">
        <title>Draft genome sequence of pigeonpea (Cajanus cajan), an orphan legume crop of resource-poor farmers.</title>
        <authorList>
            <person name="Varshney R.K."/>
            <person name="Chen W."/>
            <person name="Li Y."/>
            <person name="Bharti A.K."/>
            <person name="Saxena R.K."/>
            <person name="Schlueter J.A."/>
            <person name="Donoghue M.T."/>
            <person name="Azam S."/>
            <person name="Fan G."/>
            <person name="Whaley A.M."/>
            <person name="Farmer A.D."/>
            <person name="Sheridan J."/>
            <person name="Iwata A."/>
            <person name="Tuteja R."/>
            <person name="Penmetsa R.V."/>
            <person name="Wu W."/>
            <person name="Upadhyaya H.D."/>
            <person name="Yang S.P."/>
            <person name="Shah T."/>
            <person name="Saxena K.B."/>
            <person name="Michael T."/>
            <person name="McCombie W.R."/>
            <person name="Yang B."/>
            <person name="Zhang G."/>
            <person name="Yang H."/>
            <person name="Wang J."/>
            <person name="Spillane C."/>
            <person name="Cook D.R."/>
            <person name="May G.D."/>
            <person name="Xu X."/>
            <person name="Jackson S.A."/>
        </authorList>
    </citation>
    <scope>NUCLEOTIDE SEQUENCE [LARGE SCALE GENOMIC DNA]</scope>
</reference>
<dbReference type="Gramene" id="C.cajan_34446.t">
    <property type="protein sequence ID" value="C.cajan_34446.t.cds1"/>
    <property type="gene ID" value="C.cajan_34446"/>
</dbReference>
<gene>
    <name evidence="1" type="ORF">KK1_037915</name>
</gene>
<protein>
    <submittedName>
        <fullName evidence="1">Copia protein</fullName>
    </submittedName>
</protein>